<reference evidence="5" key="1">
    <citation type="submission" date="2016-10" db="EMBL/GenBank/DDBJ databases">
        <authorList>
            <person name="Varghese N."/>
            <person name="Submissions S."/>
        </authorList>
    </citation>
    <scope>NUCLEOTIDE SEQUENCE [LARGE SCALE GENOMIC DNA]</scope>
    <source>
        <strain evidence="5">DSM 24499</strain>
    </source>
</reference>
<feature type="domain" description="UspA" evidence="3">
    <location>
        <begin position="2"/>
        <end position="149"/>
    </location>
</feature>
<dbReference type="RefSeq" id="WP_092541135.1">
    <property type="nucleotide sequence ID" value="NZ_FOKV01000002.1"/>
</dbReference>
<name>A0A1I1GF52_9FLAO</name>
<proteinExistence type="inferred from homology"/>
<dbReference type="Proteomes" id="UP000199438">
    <property type="component" value="Unassembled WGS sequence"/>
</dbReference>
<dbReference type="AlphaFoldDB" id="A0A1I1GF52"/>
<evidence type="ECO:0000259" key="3">
    <source>
        <dbReference type="Pfam" id="PF00582"/>
    </source>
</evidence>
<dbReference type="InterPro" id="IPR014729">
    <property type="entry name" value="Rossmann-like_a/b/a_fold"/>
</dbReference>
<sequence>MEKVLIAIDYHPNSEVVATAGYDLAKRMSAEVCLLHVLADVSHYGVNYSEFLGYPGYQNMGFDLGVSAQLQEMAQDYLKTAKKQFNDDKVSVALEIGDSHRGILKYAKEWGADLIVMGTHSHSTLEKVLVGTVASKVLEKTDVPVYMVPIKK</sequence>
<accession>A0A1I1GF52</accession>
<gene>
    <name evidence="4" type="ORF">SAMN04487907_102241</name>
</gene>
<dbReference type="PANTHER" id="PTHR46268:SF6">
    <property type="entry name" value="UNIVERSAL STRESS PROTEIN UP12"/>
    <property type="match status" value="1"/>
</dbReference>
<dbReference type="PANTHER" id="PTHR46268">
    <property type="entry name" value="STRESS RESPONSE PROTEIN NHAX"/>
    <property type="match status" value="1"/>
</dbReference>
<evidence type="ECO:0000256" key="2">
    <source>
        <dbReference type="PIRNR" id="PIRNR006276"/>
    </source>
</evidence>
<dbReference type="EMBL" id="FOKV01000002">
    <property type="protein sequence ID" value="SFC10035.1"/>
    <property type="molecule type" value="Genomic_DNA"/>
</dbReference>
<evidence type="ECO:0000313" key="5">
    <source>
        <dbReference type="Proteomes" id="UP000199438"/>
    </source>
</evidence>
<evidence type="ECO:0000313" key="4">
    <source>
        <dbReference type="EMBL" id="SFC10035.1"/>
    </source>
</evidence>
<dbReference type="SUPFAM" id="SSF52402">
    <property type="entry name" value="Adenine nucleotide alpha hydrolases-like"/>
    <property type="match status" value="1"/>
</dbReference>
<dbReference type="Gene3D" id="3.40.50.620">
    <property type="entry name" value="HUPs"/>
    <property type="match status" value="1"/>
</dbReference>
<dbReference type="OrthoDB" id="9788959at2"/>
<dbReference type="PIRSF" id="PIRSF006276">
    <property type="entry name" value="UspA"/>
    <property type="match status" value="1"/>
</dbReference>
<keyword evidence="5" id="KW-1185">Reference proteome</keyword>
<comment type="similarity">
    <text evidence="1 2">Belongs to the universal stress protein A family.</text>
</comment>
<dbReference type="PRINTS" id="PR01438">
    <property type="entry name" value="UNVRSLSTRESS"/>
</dbReference>
<dbReference type="InterPro" id="IPR006016">
    <property type="entry name" value="UspA"/>
</dbReference>
<evidence type="ECO:0000256" key="1">
    <source>
        <dbReference type="ARBA" id="ARBA00008791"/>
    </source>
</evidence>
<dbReference type="Pfam" id="PF00582">
    <property type="entry name" value="Usp"/>
    <property type="match status" value="1"/>
</dbReference>
<comment type="subcellular location">
    <subcellularLocation>
        <location evidence="2">Cytoplasm</location>
    </subcellularLocation>
</comment>
<dbReference type="GO" id="GO:0005737">
    <property type="term" value="C:cytoplasm"/>
    <property type="evidence" value="ECO:0007669"/>
    <property type="project" value="UniProtKB-SubCell"/>
</dbReference>
<organism evidence="4 5">
    <name type="scientific">Zunongwangia mangrovi</name>
    <dbReference type="NCBI Taxonomy" id="1334022"/>
    <lineage>
        <taxon>Bacteria</taxon>
        <taxon>Pseudomonadati</taxon>
        <taxon>Bacteroidota</taxon>
        <taxon>Flavobacteriia</taxon>
        <taxon>Flavobacteriales</taxon>
        <taxon>Flavobacteriaceae</taxon>
        <taxon>Zunongwangia</taxon>
    </lineage>
</organism>
<keyword evidence="2" id="KW-0963">Cytoplasm</keyword>
<dbReference type="CDD" id="cd00293">
    <property type="entry name" value="USP-like"/>
    <property type="match status" value="1"/>
</dbReference>
<dbReference type="STRING" id="1334022.SAMN04487907_102241"/>
<dbReference type="InterPro" id="IPR006015">
    <property type="entry name" value="Universal_stress_UspA"/>
</dbReference>
<protein>
    <recommendedName>
        <fullName evidence="2">Universal stress protein</fullName>
    </recommendedName>
</protein>